<dbReference type="Proteomes" id="UP001286313">
    <property type="component" value="Unassembled WGS sequence"/>
</dbReference>
<reference evidence="9" key="1">
    <citation type="submission" date="2023-10" db="EMBL/GenBank/DDBJ databases">
        <title>Genome assemblies of two species of porcelain crab, Petrolisthes cinctipes and Petrolisthes manimaculis (Anomura: Porcellanidae).</title>
        <authorList>
            <person name="Angst P."/>
        </authorList>
    </citation>
    <scope>NUCLEOTIDE SEQUENCE</scope>
    <source>
        <strain evidence="9">PB745_01</strain>
        <tissue evidence="9">Gill</tissue>
    </source>
</reference>
<evidence type="ECO:0000256" key="3">
    <source>
        <dbReference type="ARBA" id="ARBA00023157"/>
    </source>
</evidence>
<evidence type="ECO:0000256" key="4">
    <source>
        <dbReference type="ARBA" id="ARBA00023180"/>
    </source>
</evidence>
<dbReference type="Gene3D" id="1.25.10.20">
    <property type="entry name" value="Vitellinogen, superhelical"/>
    <property type="match status" value="1"/>
</dbReference>
<sequence length="2586" mass="289378">MTTTTTTTVLILTLIAAVWAAPWEGEGGGGVGGGGGGVNVPLCSSECSVAASKLSYLPGKTYSYSYSGKSQVELRGVDGAVTQLEWQKEVQVTWLSPCDMAVTVNVLGNKGGTDANFLHIYPLVAAVSDGRVHHVCSHPKDQAWAINIKKGVVSTLQNSLPSLSTFSSTHNLTEIDVVGNCSTQYEVEGEGNRVVVRKEKDHRQCPNRYYTPSETHLPWLRSPLPVQESWSKCTQEINNGIYSSIKCEDHNVVKPMYGSYKFIKANQESTLTYQSVSDSEPSSISTLSQGPLIKKTLNYDYQLPQQEESLVPQLEQTLTNICHNTKDVLVPNTAHLVAQAIDLMRRVPHQTLPQILQKIRSKQMCPDNTKLESLFLDAIAFTQETGAVKIMVDEIINGRASGGRIALYTAAFYLLPRQCLHSISVLQPLFESQQTPTITKLAAASTVNTYCRQNPNCYEEEPVTRIAQTLSNKLQSQCSSSSPPEPVLSTLKTLANMGVITGEVASSVLTCMETETPNTYVQVAAAETFRLAKCHHQWTSKLVNFVVDPEKKTEVRIAAYLSALRCVKQEHVDNIVTGISSHPNTQVRGFILSHLLNLQQSDAPEKQHLRYMLTNYTLPTNFESDLRKYSRNIDLSYWAPTVGVGAGVESNIIYVPGSFIPRSIDFNLTAAMDGIPIHLGELGARIQGLEPIIAEAFGPEGYFHKTSYEKMLQDALHFIQKNWQKIQQEYDNLRHRRSFDYSLITNFLNSIYGEHHSAWTQADVFVRFLGQEISFASVAGDLKHFDSVRFIEQIIEKLREMIPDLHNIRVNSARAAHINLNYFVPTIQGIPFKLQLNTTAVAALKMQGNLPSLLTGRSHDQNMFNITPSLSTETNGFIGYDAQLTKIGLKTNTTVSSAGGVSIKVTATSDNNMELELDLPNNMEIFNMESETYIAKRWSGEPETKMNPSSMRDVRITANSCITRFQSVLGINMCYELDIPNPLHTSSLPLVSRPVKAKIHLQNVEAGLKGYKMELSVKHDGSKQTLSGKVSTMGSSSPREAQVYAEYKKEQNIHTVCVKVESQTVKGKMDGHFINQDNHKAIETFVEYSDSTSNTNLAKGIKLDLQKTPTSGGNGIVYDTKVYKSDSKQFPPESVLIEAKYKRESRDPKMDLGVMLSTKNALREHILIDFDVEGELEYMTRFRLPVPTKLHTVDFRGVVKSWRAVSFLHRTGSSSERTEYSSSFKVSRSGRELVSLEARTDIQGSPGVNLVTSGSFSGYVSKITGKAAGTEEYKADYSMELSRSKYAASTRLLRASDNMKILDLDTSLQYESSVAAHFVVESQVFSEPITFEAKAAGQGESQYSVKVAMTQGGGSLFILQGPVTLVLTPSDTKLLTDVTINGDKRLATTFIFQEHKQVVSIRFDNERQPVMVVEWTIKLGSSQDSKVSAKVLLPQIIDGKMDVLMRENILHLSTNTLLLPKTELARRVKAFTDLNLDSKQWQAALSWDVDRDQSKKASIQAQIIRYSTQPPQVIIQSEVTVVGENYRVKLDIQPKSLLTQVQGQGTFLVEVTTPTHQIHSVKTHLALQQSYTYFKTEAHIDYKSPENRQYKLISKLDCETAAGPYGFKINSEVDYISPEGQHKSFTFLVNHHSSSQERIVQLKVSGQAPSLSQPLMTQLQMNCQENSYKIKLETVVNQPSTMFNWQLDIYPQGGIKTMDTAIDMKTIHNVMQQVMKMMATTNTVNIISYNNQRSIFRSRYHRPDPNTHTVMIQSPSRTMEGHAKYSPSEVNLQFYPNKDKSNTKYVVGVKSHNYYDTTRYEGHVSHPSLSKDMTTLLEYSSTGNGELQGCFELDIFPDTADKLTASLHSNLIANNTIRVEADLQSRVLQIKPRVYLEFGWAPQTKSFELKFLKNPSSSSSSLQVIAKYDHISPRDSVMAVRVLTDQSSVMDLSGVIKSQMMPHCNGVKVDVRLHTSITGTLDIESDICRPAFIKLVTRRPRANTIYITKLGVQLPHTAELSITETDRQSFDKYPAFLVGVELTSPQNMKTKLGYNAEKFSTIKNSVLEEMRSVMRATWSWVESVYHNLVQEARQKGITFPDPELSKIMSQISEDYRQICQEVTSEIIDPMWHTLNNFLQTPTISYIKQIFSWAQSAMIKVQEVYNMKIKEVIQSLKETYGGVTGNAWEATKQVLQWVLTGEEPQILMSFLRRCLTESSPALFVRREMLEPLESSYPEQYHTAVEVVERTKDVLKQDLEDGRRYMLKFPSTKNIITATINTMNNEEKMTNMVSYYITSKLLGMSTSTGTESEESFIMVAIPLYQPMYSVSQAMLDTMKAPLMTVQAAIPFTSLPELYNRWLPVQRLPPPFNATAIIVNGTEMVTFDGAVLRVPRSRCKVVLTSIPGVAHVSMSHPQPTSSPEITLQAGHTHASISPDFTVKLNGQSVTNGERTVSPITVMVTPQQVIMESPLVGVTLLKEAHVVMVNVSGWVFNYTQGLLGSYDGEVANDWHTRQGRNASSLQQLVRSWQEDTSCPTPTPQPNPYTSYDRDIKCLFAFQAMWPCHSVVDVRPFLDKCYHGPSVCFALKPYRDVCVARHVRFLPPINC</sequence>
<dbReference type="InterPro" id="IPR050733">
    <property type="entry name" value="Vitellogenin/Apolipophorin"/>
</dbReference>
<dbReference type="SMART" id="SM00638">
    <property type="entry name" value="LPD_N"/>
    <property type="match status" value="1"/>
</dbReference>
<dbReference type="PANTHER" id="PTHR23345">
    <property type="entry name" value="VITELLOGENIN-RELATED"/>
    <property type="match status" value="1"/>
</dbReference>
<keyword evidence="3" id="KW-1015">Disulfide bond</keyword>
<comment type="caution">
    <text evidence="9">The sequence shown here is derived from an EMBL/GenBank/DDBJ whole genome shotgun (WGS) entry which is preliminary data.</text>
</comment>
<dbReference type="InterPro" id="IPR011030">
    <property type="entry name" value="Lipovitellin_superhlx_dom"/>
</dbReference>
<dbReference type="Pfam" id="PF00094">
    <property type="entry name" value="VWD"/>
    <property type="match status" value="1"/>
</dbReference>
<evidence type="ECO:0000313" key="10">
    <source>
        <dbReference type="Proteomes" id="UP001286313"/>
    </source>
</evidence>
<comment type="caution">
    <text evidence="5">Lacks conserved residue(s) required for the propagation of feature annotation.</text>
</comment>
<evidence type="ECO:0000256" key="2">
    <source>
        <dbReference type="ARBA" id="ARBA00022761"/>
    </source>
</evidence>
<protein>
    <recommendedName>
        <fullName evidence="11">Vitellogenin</fullName>
    </recommendedName>
</protein>
<dbReference type="InterPro" id="IPR015819">
    <property type="entry name" value="Lipid_transp_b-sht_shell"/>
</dbReference>
<dbReference type="Pfam" id="PF09172">
    <property type="entry name" value="Vit_open_b-sht"/>
    <property type="match status" value="1"/>
</dbReference>
<keyword evidence="4" id="KW-0325">Glycoprotein</keyword>
<dbReference type="Gene3D" id="2.30.230.10">
    <property type="entry name" value="Lipovitellin, beta-sheet shell regions, chain A"/>
    <property type="match status" value="1"/>
</dbReference>
<evidence type="ECO:0008006" key="11">
    <source>
        <dbReference type="Google" id="ProtNLM"/>
    </source>
</evidence>
<evidence type="ECO:0000256" key="5">
    <source>
        <dbReference type="PROSITE-ProRule" id="PRU00557"/>
    </source>
</evidence>
<dbReference type="PROSITE" id="PS51233">
    <property type="entry name" value="VWFD"/>
    <property type="match status" value="1"/>
</dbReference>
<dbReference type="SMART" id="SM01169">
    <property type="entry name" value="DUF1943"/>
    <property type="match status" value="1"/>
</dbReference>
<keyword evidence="10" id="KW-1185">Reference proteome</keyword>
<organism evidence="9 10">
    <name type="scientific">Petrolisthes cinctipes</name>
    <name type="common">Flat porcelain crab</name>
    <dbReference type="NCBI Taxonomy" id="88211"/>
    <lineage>
        <taxon>Eukaryota</taxon>
        <taxon>Metazoa</taxon>
        <taxon>Ecdysozoa</taxon>
        <taxon>Arthropoda</taxon>
        <taxon>Crustacea</taxon>
        <taxon>Multicrustacea</taxon>
        <taxon>Malacostraca</taxon>
        <taxon>Eumalacostraca</taxon>
        <taxon>Eucarida</taxon>
        <taxon>Decapoda</taxon>
        <taxon>Pleocyemata</taxon>
        <taxon>Anomura</taxon>
        <taxon>Galatheoidea</taxon>
        <taxon>Porcellanidae</taxon>
        <taxon>Petrolisthes</taxon>
    </lineage>
</organism>
<keyword evidence="1 6" id="KW-0732">Signal</keyword>
<dbReference type="PANTHER" id="PTHR23345:SF15">
    <property type="entry name" value="VITELLOGENIN 1-RELATED"/>
    <property type="match status" value="1"/>
</dbReference>
<feature type="signal peptide" evidence="6">
    <location>
        <begin position="1"/>
        <end position="20"/>
    </location>
</feature>
<feature type="domain" description="Vitellogenin" evidence="7">
    <location>
        <begin position="56"/>
        <end position="664"/>
    </location>
</feature>
<accession>A0AAE1K417</accession>
<evidence type="ECO:0000256" key="6">
    <source>
        <dbReference type="SAM" id="SignalP"/>
    </source>
</evidence>
<dbReference type="Gene3D" id="2.20.80.10">
    <property type="entry name" value="Lipovitellin-phosvitin complex, chain A, domain 4"/>
    <property type="match status" value="1"/>
</dbReference>
<feature type="chain" id="PRO_5041994813" description="Vitellogenin" evidence="6">
    <location>
        <begin position="21"/>
        <end position="2586"/>
    </location>
</feature>
<dbReference type="PROSITE" id="PS51211">
    <property type="entry name" value="VITELLOGENIN"/>
    <property type="match status" value="1"/>
</dbReference>
<gene>
    <name evidence="9" type="ORF">Pcinc_030565</name>
</gene>
<keyword evidence="2" id="KW-0758">Storage protein</keyword>
<evidence type="ECO:0000313" key="9">
    <source>
        <dbReference type="EMBL" id="KAK3863692.1"/>
    </source>
</evidence>
<dbReference type="GO" id="GO:0045735">
    <property type="term" value="F:nutrient reservoir activity"/>
    <property type="evidence" value="ECO:0007669"/>
    <property type="project" value="UniProtKB-KW"/>
</dbReference>
<evidence type="ECO:0000256" key="1">
    <source>
        <dbReference type="ARBA" id="ARBA00022729"/>
    </source>
</evidence>
<feature type="domain" description="VWFD" evidence="8">
    <location>
        <begin position="2351"/>
        <end position="2515"/>
    </location>
</feature>
<dbReference type="InterPro" id="IPR015817">
    <property type="entry name" value="Vitellinogen_open_b-sht_sub1"/>
</dbReference>
<dbReference type="InterPro" id="IPR015816">
    <property type="entry name" value="Vitellinogen_b-sht_N"/>
</dbReference>
<proteinExistence type="predicted"/>
<dbReference type="InterPro" id="IPR001747">
    <property type="entry name" value="Vitellogenin_N"/>
</dbReference>
<dbReference type="EMBL" id="JAWQEG010003965">
    <property type="protein sequence ID" value="KAK3863692.1"/>
    <property type="molecule type" value="Genomic_DNA"/>
</dbReference>
<dbReference type="GO" id="GO:0005319">
    <property type="term" value="F:lipid transporter activity"/>
    <property type="evidence" value="ECO:0007669"/>
    <property type="project" value="InterPro"/>
</dbReference>
<dbReference type="Pfam" id="PF01347">
    <property type="entry name" value="Vitellogenin_N"/>
    <property type="match status" value="1"/>
</dbReference>
<dbReference type="SUPFAM" id="SSF56968">
    <property type="entry name" value="Lipovitellin-phosvitin complex, beta-sheet shell regions"/>
    <property type="match status" value="2"/>
</dbReference>
<evidence type="ECO:0000259" key="8">
    <source>
        <dbReference type="PROSITE" id="PS51233"/>
    </source>
</evidence>
<dbReference type="SUPFAM" id="SSF48431">
    <property type="entry name" value="Lipovitellin-phosvitin complex, superhelical domain"/>
    <property type="match status" value="1"/>
</dbReference>
<evidence type="ECO:0000259" key="7">
    <source>
        <dbReference type="PROSITE" id="PS51211"/>
    </source>
</evidence>
<dbReference type="InterPro" id="IPR001846">
    <property type="entry name" value="VWF_type-D"/>
</dbReference>
<dbReference type="InterPro" id="IPR015255">
    <property type="entry name" value="Vitellinogen_open_b-sht"/>
</dbReference>
<name>A0AAE1K417_PETCI</name>
<dbReference type="Gene3D" id="2.20.50.20">
    <property type="entry name" value="Lipovitellin. Chain A, domain 3"/>
    <property type="match status" value="1"/>
</dbReference>